<keyword evidence="2" id="KW-0012">Acyltransferase</keyword>
<protein>
    <submittedName>
        <fullName evidence="4">Acetyltransferase (GNAT) family protein</fullName>
    </submittedName>
</protein>
<dbReference type="InterPro" id="IPR051556">
    <property type="entry name" value="N-term/lysine_N-AcTrnsfr"/>
</dbReference>
<dbReference type="Pfam" id="PF00583">
    <property type="entry name" value="Acetyltransf_1"/>
    <property type="match status" value="1"/>
</dbReference>
<name>A0A1M5H608_9SPHI</name>
<reference evidence="5" key="1">
    <citation type="submission" date="2016-11" db="EMBL/GenBank/DDBJ databases">
        <authorList>
            <person name="Varghese N."/>
            <person name="Submissions S."/>
        </authorList>
    </citation>
    <scope>NUCLEOTIDE SEQUENCE [LARGE SCALE GENOMIC DNA]</scope>
    <source>
        <strain evidence="5">DSM 16990</strain>
    </source>
</reference>
<proteinExistence type="predicted"/>
<feature type="domain" description="N-acetyltransferase" evidence="3">
    <location>
        <begin position="35"/>
        <end position="186"/>
    </location>
</feature>
<dbReference type="Gene3D" id="3.40.630.30">
    <property type="match status" value="1"/>
</dbReference>
<gene>
    <name evidence="4" type="ORF">SAMN04488522_104522</name>
</gene>
<dbReference type="PANTHER" id="PTHR42919">
    <property type="entry name" value="N-ALPHA-ACETYLTRANSFERASE"/>
    <property type="match status" value="1"/>
</dbReference>
<organism evidence="4 5">
    <name type="scientific">Pedobacter caeni</name>
    <dbReference type="NCBI Taxonomy" id="288992"/>
    <lineage>
        <taxon>Bacteria</taxon>
        <taxon>Pseudomonadati</taxon>
        <taxon>Bacteroidota</taxon>
        <taxon>Sphingobacteriia</taxon>
        <taxon>Sphingobacteriales</taxon>
        <taxon>Sphingobacteriaceae</taxon>
        <taxon>Pedobacter</taxon>
    </lineage>
</organism>
<dbReference type="AlphaFoldDB" id="A0A1M5H608"/>
<dbReference type="SUPFAM" id="SSF55729">
    <property type="entry name" value="Acyl-CoA N-acyltransferases (Nat)"/>
    <property type="match status" value="1"/>
</dbReference>
<sequence>MNREKAIQIRKLDQLTLADYSSLGNTGYCSDAVYDLSKQGDPQHFSISFALRRLEQPYQKYWSASAEDLEDYNLTIVQGHSFGAYLDEQLVGLLIAEERTWNNSLWIEYLEVNAMFQGLGFGAALIKQVVAHARTDQFRLVMLETQNTNVPAIRFYKKQGFVVDGVQLSLYHEQPGEQAVFMVYHL</sequence>
<dbReference type="RefSeq" id="WP_084529148.1">
    <property type="nucleotide sequence ID" value="NZ_FQUQ01000004.1"/>
</dbReference>
<dbReference type="PROSITE" id="PS51186">
    <property type="entry name" value="GNAT"/>
    <property type="match status" value="1"/>
</dbReference>
<keyword evidence="1 4" id="KW-0808">Transferase</keyword>
<evidence type="ECO:0000256" key="2">
    <source>
        <dbReference type="ARBA" id="ARBA00023315"/>
    </source>
</evidence>
<dbReference type="Proteomes" id="UP000184287">
    <property type="component" value="Unassembled WGS sequence"/>
</dbReference>
<accession>A0A1M5H608</accession>
<dbReference type="InterPro" id="IPR000182">
    <property type="entry name" value="GNAT_dom"/>
</dbReference>
<keyword evidence="5" id="KW-1185">Reference proteome</keyword>
<evidence type="ECO:0000259" key="3">
    <source>
        <dbReference type="PROSITE" id="PS51186"/>
    </source>
</evidence>
<dbReference type="EMBL" id="FQUQ01000004">
    <property type="protein sequence ID" value="SHG11427.1"/>
    <property type="molecule type" value="Genomic_DNA"/>
</dbReference>
<evidence type="ECO:0000256" key="1">
    <source>
        <dbReference type="ARBA" id="ARBA00022679"/>
    </source>
</evidence>
<dbReference type="CDD" id="cd04301">
    <property type="entry name" value="NAT_SF"/>
    <property type="match status" value="1"/>
</dbReference>
<dbReference type="OrthoDB" id="9800193at2"/>
<evidence type="ECO:0000313" key="5">
    <source>
        <dbReference type="Proteomes" id="UP000184287"/>
    </source>
</evidence>
<dbReference type="InterPro" id="IPR016181">
    <property type="entry name" value="Acyl_CoA_acyltransferase"/>
</dbReference>
<evidence type="ECO:0000313" key="4">
    <source>
        <dbReference type="EMBL" id="SHG11427.1"/>
    </source>
</evidence>
<dbReference type="GO" id="GO:0016747">
    <property type="term" value="F:acyltransferase activity, transferring groups other than amino-acyl groups"/>
    <property type="evidence" value="ECO:0007669"/>
    <property type="project" value="InterPro"/>
</dbReference>
<dbReference type="PANTHER" id="PTHR42919:SF8">
    <property type="entry name" value="N-ALPHA-ACETYLTRANSFERASE 50"/>
    <property type="match status" value="1"/>
</dbReference>